<dbReference type="PROSITE" id="PS50943">
    <property type="entry name" value="HTH_CROC1"/>
    <property type="match status" value="1"/>
</dbReference>
<dbReference type="InterPro" id="IPR001387">
    <property type="entry name" value="Cro/C1-type_HTH"/>
</dbReference>
<dbReference type="EMBL" id="JAESVB010000006">
    <property type="protein sequence ID" value="MCB8876408.1"/>
    <property type="molecule type" value="Genomic_DNA"/>
</dbReference>
<dbReference type="AlphaFoldDB" id="A0A964E072"/>
<proteinExistence type="predicted"/>
<dbReference type="SUPFAM" id="SSF51182">
    <property type="entry name" value="RmlC-like cupins"/>
    <property type="match status" value="1"/>
</dbReference>
<dbReference type="GO" id="GO:0003700">
    <property type="term" value="F:DNA-binding transcription factor activity"/>
    <property type="evidence" value="ECO:0007669"/>
    <property type="project" value="TreeGrafter"/>
</dbReference>
<evidence type="ECO:0000256" key="1">
    <source>
        <dbReference type="ARBA" id="ARBA00023125"/>
    </source>
</evidence>
<name>A0A964E072_9PROT</name>
<dbReference type="Pfam" id="PF07883">
    <property type="entry name" value="Cupin_2"/>
    <property type="match status" value="1"/>
</dbReference>
<dbReference type="PANTHER" id="PTHR46797:SF20">
    <property type="entry name" value="BLR4304 PROTEIN"/>
    <property type="match status" value="1"/>
</dbReference>
<feature type="domain" description="HTH cro/C1-type" evidence="2">
    <location>
        <begin position="14"/>
        <end position="68"/>
    </location>
</feature>
<dbReference type="Pfam" id="PF01381">
    <property type="entry name" value="HTH_3"/>
    <property type="match status" value="1"/>
</dbReference>
<dbReference type="InterPro" id="IPR011051">
    <property type="entry name" value="RmlC_Cupin_sf"/>
</dbReference>
<dbReference type="CDD" id="cd02209">
    <property type="entry name" value="cupin_XRE_C"/>
    <property type="match status" value="1"/>
</dbReference>
<dbReference type="InterPro" id="IPR010982">
    <property type="entry name" value="Lambda_DNA-bd_dom_sf"/>
</dbReference>
<dbReference type="SMART" id="SM00530">
    <property type="entry name" value="HTH_XRE"/>
    <property type="match status" value="1"/>
</dbReference>
<reference evidence="3" key="2">
    <citation type="submission" date="2021-01" db="EMBL/GenBank/DDBJ databases">
        <authorList>
            <person name="Mieszkin S."/>
            <person name="Pouder E."/>
            <person name="Alain K."/>
        </authorList>
    </citation>
    <scope>NUCLEOTIDE SEQUENCE</scope>
    <source>
        <strain evidence="3">HW T2.11</strain>
    </source>
</reference>
<dbReference type="Proteomes" id="UP000708298">
    <property type="component" value="Unassembled WGS sequence"/>
</dbReference>
<dbReference type="Gene3D" id="1.10.260.40">
    <property type="entry name" value="lambda repressor-like DNA-binding domains"/>
    <property type="match status" value="1"/>
</dbReference>
<dbReference type="Gene3D" id="2.60.120.10">
    <property type="entry name" value="Jelly Rolls"/>
    <property type="match status" value="1"/>
</dbReference>
<reference evidence="3" key="1">
    <citation type="journal article" date="2021" name="Microorganisms">
        <title>Acidisoma silvae sp. nov. and Acidisomacellulosilytica sp. nov., Two Acidophilic Bacteria Isolated from Decaying Wood, Hydrolyzing Cellulose and Producing Poly-3-hydroxybutyrate.</title>
        <authorList>
            <person name="Mieszkin S."/>
            <person name="Pouder E."/>
            <person name="Uroz S."/>
            <person name="Simon-Colin C."/>
            <person name="Alain K."/>
        </authorList>
    </citation>
    <scope>NUCLEOTIDE SEQUENCE</scope>
    <source>
        <strain evidence="3">HW T2.11</strain>
    </source>
</reference>
<gene>
    <name evidence="3" type="ORF">ASILVAE211_14535</name>
</gene>
<organism evidence="3 4">
    <name type="scientific">Acidisoma silvae</name>
    <dbReference type="NCBI Taxonomy" id="2802396"/>
    <lineage>
        <taxon>Bacteria</taxon>
        <taxon>Pseudomonadati</taxon>
        <taxon>Pseudomonadota</taxon>
        <taxon>Alphaproteobacteria</taxon>
        <taxon>Acetobacterales</taxon>
        <taxon>Acidocellaceae</taxon>
        <taxon>Acidisoma</taxon>
    </lineage>
</organism>
<dbReference type="InterPro" id="IPR013096">
    <property type="entry name" value="Cupin_2"/>
</dbReference>
<dbReference type="RefSeq" id="WP_227322065.1">
    <property type="nucleotide sequence ID" value="NZ_JAESVB010000006.1"/>
</dbReference>
<dbReference type="InterPro" id="IPR014710">
    <property type="entry name" value="RmlC-like_jellyroll"/>
</dbReference>
<keyword evidence="4" id="KW-1185">Reference proteome</keyword>
<dbReference type="CDD" id="cd00093">
    <property type="entry name" value="HTH_XRE"/>
    <property type="match status" value="1"/>
</dbReference>
<evidence type="ECO:0000259" key="2">
    <source>
        <dbReference type="PROSITE" id="PS50943"/>
    </source>
</evidence>
<accession>A0A964E072</accession>
<dbReference type="GO" id="GO:0005829">
    <property type="term" value="C:cytosol"/>
    <property type="evidence" value="ECO:0007669"/>
    <property type="project" value="TreeGrafter"/>
</dbReference>
<evidence type="ECO:0000313" key="4">
    <source>
        <dbReference type="Proteomes" id="UP000708298"/>
    </source>
</evidence>
<dbReference type="SUPFAM" id="SSF47413">
    <property type="entry name" value="lambda repressor-like DNA-binding domains"/>
    <property type="match status" value="1"/>
</dbReference>
<sequence length="198" mass="22057">MDEAAYITAFCEKLKSIRRDKDLTLEDLARASGVSISTISKIENQQQKPGFETVLKIARALHVNFVHMLDPPEPAPVKTARRVVTRAADAPVYNSAHYGYAAHATELANKTMVPLLMHIRNRELPPLADWSVHDGEEYAYVIEGEVALHMEHYAPVQLHKGDSCYFDSTMRHAYVAVDGEAVVLSICLSIVPFKSEVP</sequence>
<dbReference type="GO" id="GO:0003677">
    <property type="term" value="F:DNA binding"/>
    <property type="evidence" value="ECO:0007669"/>
    <property type="project" value="UniProtKB-KW"/>
</dbReference>
<dbReference type="InterPro" id="IPR050807">
    <property type="entry name" value="TransReg_Diox_bact_type"/>
</dbReference>
<keyword evidence="1" id="KW-0238">DNA-binding</keyword>
<dbReference type="PANTHER" id="PTHR46797">
    <property type="entry name" value="HTH-TYPE TRANSCRIPTIONAL REGULATOR"/>
    <property type="match status" value="1"/>
</dbReference>
<comment type="caution">
    <text evidence="3">The sequence shown here is derived from an EMBL/GenBank/DDBJ whole genome shotgun (WGS) entry which is preliminary data.</text>
</comment>
<evidence type="ECO:0000313" key="3">
    <source>
        <dbReference type="EMBL" id="MCB8876408.1"/>
    </source>
</evidence>
<protein>
    <submittedName>
        <fullName evidence="3">Helix-turn-helix transcriptional regulator</fullName>
    </submittedName>
</protein>